<dbReference type="GO" id="GO:0000103">
    <property type="term" value="P:sulfate assimilation"/>
    <property type="evidence" value="ECO:0007669"/>
    <property type="project" value="InterPro"/>
</dbReference>
<dbReference type="GO" id="GO:0009675">
    <property type="term" value="F:high-affinity sulfate:proton symporter activity"/>
    <property type="evidence" value="ECO:0007669"/>
    <property type="project" value="TreeGrafter"/>
</dbReference>
<dbReference type="InterPro" id="IPR022985">
    <property type="entry name" value="Sulfate_CysZ"/>
</dbReference>
<dbReference type="PANTHER" id="PTHR37468">
    <property type="entry name" value="SULFATE TRANSPORTER CYSZ"/>
    <property type="match status" value="1"/>
</dbReference>
<feature type="transmembrane region" description="Helical" evidence="11">
    <location>
        <begin position="231"/>
        <end position="264"/>
    </location>
</feature>
<evidence type="ECO:0000256" key="8">
    <source>
        <dbReference type="ARBA" id="ARBA00023032"/>
    </source>
</evidence>
<dbReference type="HAMAP" id="MF_00468">
    <property type="entry name" value="CysZ"/>
    <property type="match status" value="1"/>
</dbReference>
<accession>A0A1C4D366</accession>
<name>A0A1C4D366_9GAMM</name>
<dbReference type="Proteomes" id="UP000199670">
    <property type="component" value="Unassembled WGS sequence"/>
</dbReference>
<comment type="similarity">
    <text evidence="11">Belongs to the CysZ family.</text>
</comment>
<dbReference type="GO" id="GO:0019344">
    <property type="term" value="P:cysteine biosynthetic process"/>
    <property type="evidence" value="ECO:0007669"/>
    <property type="project" value="UniProtKB-UniRule"/>
</dbReference>
<evidence type="ECO:0000313" key="12">
    <source>
        <dbReference type="EMBL" id="SCC25894.1"/>
    </source>
</evidence>
<keyword evidence="4 11" id="KW-0997">Cell inner membrane</keyword>
<proteinExistence type="inferred from homology"/>
<feature type="transmembrane region" description="Helical" evidence="11">
    <location>
        <begin position="53"/>
        <end position="73"/>
    </location>
</feature>
<dbReference type="STRING" id="1798182.GA0061081_11322"/>
<dbReference type="AlphaFoldDB" id="A0A1C4D366"/>
<sequence>MHNKLENQMQHRYSQNQTYNQSNNHNPKRQPTTGIEYFFKGWSLAFSPGIKRFVFLPLIANIVVMSALFYWFFTAITGMVDWGLSYVPGWLHWLGYIIVFIVILMLVILFCYFFSTVTNIIAAPFNGLLAEQVEAQLTGMPAVDTSWISIIKDLPRVFGREFQKLINYLLWAIPILLTYFIPVIGQSVTPVIWFLFTAWQINIQYADYAFDNHKITFQRMRELLKQDRVDNLTFGMLVSFFTMVPVLNLIIMPIAVCGATAMWVDRYRHQALFDSGSQDFR</sequence>
<keyword evidence="9 11" id="KW-0472">Membrane</keyword>
<evidence type="ECO:0000256" key="4">
    <source>
        <dbReference type="ARBA" id="ARBA00022519"/>
    </source>
</evidence>
<evidence type="ECO:0000256" key="11">
    <source>
        <dbReference type="HAMAP-Rule" id="MF_00468"/>
    </source>
</evidence>
<dbReference type="EMBL" id="FMAQ01000013">
    <property type="protein sequence ID" value="SCC25894.1"/>
    <property type="molecule type" value="Genomic_DNA"/>
</dbReference>
<comment type="subcellular location">
    <subcellularLocation>
        <location evidence="11">Cell inner membrane</location>
        <topology evidence="11">Multi-pass membrane protein</topology>
    </subcellularLocation>
    <subcellularLocation>
        <location evidence="1">Membrane</location>
        <topology evidence="1">Multi-pass membrane protein</topology>
    </subcellularLocation>
</comment>
<evidence type="ECO:0000256" key="2">
    <source>
        <dbReference type="ARBA" id="ARBA00022448"/>
    </source>
</evidence>
<dbReference type="GO" id="GO:0005886">
    <property type="term" value="C:plasma membrane"/>
    <property type="evidence" value="ECO:0007669"/>
    <property type="project" value="UniProtKB-SubCell"/>
</dbReference>
<dbReference type="Pfam" id="PF07264">
    <property type="entry name" value="EI24"/>
    <property type="match status" value="1"/>
</dbReference>
<keyword evidence="10 11" id="KW-0198">Cysteine biosynthesis</keyword>
<feature type="transmembrane region" description="Helical" evidence="11">
    <location>
        <begin position="93"/>
        <end position="114"/>
    </location>
</feature>
<keyword evidence="8 11" id="KW-0764">Sulfate transport</keyword>
<dbReference type="InterPro" id="IPR059112">
    <property type="entry name" value="CysZ/EI24"/>
</dbReference>
<keyword evidence="7 11" id="KW-1133">Transmembrane helix</keyword>
<keyword evidence="3 11" id="KW-1003">Cell membrane</keyword>
<reference evidence="13" key="1">
    <citation type="submission" date="2016-08" db="EMBL/GenBank/DDBJ databases">
        <authorList>
            <person name="Varghese N."/>
            <person name="Submissions Spin"/>
        </authorList>
    </citation>
    <scope>NUCLEOTIDE SEQUENCE [LARGE SCALE GENOMIC DNA]</scope>
    <source>
        <strain evidence="13">R-53248</strain>
    </source>
</reference>
<feature type="transmembrane region" description="Helical" evidence="11">
    <location>
        <begin position="165"/>
        <end position="185"/>
    </location>
</feature>
<evidence type="ECO:0000256" key="5">
    <source>
        <dbReference type="ARBA" id="ARBA00022605"/>
    </source>
</evidence>
<organism evidence="12 13">
    <name type="scientific">Gilliamella bombicola</name>
    <dbReference type="NCBI Taxonomy" id="1798182"/>
    <lineage>
        <taxon>Bacteria</taxon>
        <taxon>Pseudomonadati</taxon>
        <taxon>Pseudomonadota</taxon>
        <taxon>Gammaproteobacteria</taxon>
        <taxon>Orbales</taxon>
        <taxon>Orbaceae</taxon>
        <taxon>Gilliamella</taxon>
    </lineage>
</organism>
<evidence type="ECO:0000313" key="13">
    <source>
        <dbReference type="Proteomes" id="UP000199670"/>
    </source>
</evidence>
<evidence type="ECO:0000256" key="9">
    <source>
        <dbReference type="ARBA" id="ARBA00023136"/>
    </source>
</evidence>
<evidence type="ECO:0000256" key="7">
    <source>
        <dbReference type="ARBA" id="ARBA00022989"/>
    </source>
</evidence>
<gene>
    <name evidence="11" type="primary">cysZ</name>
    <name evidence="12" type="ORF">GA0061081_11322</name>
</gene>
<dbReference type="InterPro" id="IPR050480">
    <property type="entry name" value="CysZ-like"/>
</dbReference>
<dbReference type="PANTHER" id="PTHR37468:SF1">
    <property type="entry name" value="SULFATE TRANSPORTER CYSZ"/>
    <property type="match status" value="1"/>
</dbReference>
<dbReference type="RefSeq" id="WP_245176389.1">
    <property type="nucleotide sequence ID" value="NZ_FMAQ01000013.1"/>
</dbReference>
<evidence type="ECO:0000256" key="6">
    <source>
        <dbReference type="ARBA" id="ARBA00022692"/>
    </source>
</evidence>
<keyword evidence="5 11" id="KW-0028">Amino-acid biosynthesis</keyword>
<dbReference type="NCBIfam" id="NF003433">
    <property type="entry name" value="PRK04949.1"/>
    <property type="match status" value="1"/>
</dbReference>
<evidence type="ECO:0000256" key="1">
    <source>
        <dbReference type="ARBA" id="ARBA00004141"/>
    </source>
</evidence>
<comment type="function">
    <text evidence="11">High affinity, high specificity proton-dependent sulfate transporter, which mediates sulfate uptake. Provides the sulfur source for the cysteine synthesis pathway.</text>
</comment>
<protein>
    <recommendedName>
        <fullName evidence="11">Sulfate transporter CysZ</fullName>
    </recommendedName>
</protein>
<keyword evidence="6 11" id="KW-0812">Transmembrane</keyword>
<keyword evidence="2 11" id="KW-0813">Transport</keyword>
<evidence type="ECO:0000256" key="3">
    <source>
        <dbReference type="ARBA" id="ARBA00022475"/>
    </source>
</evidence>
<evidence type="ECO:0000256" key="10">
    <source>
        <dbReference type="ARBA" id="ARBA00023192"/>
    </source>
</evidence>
<keyword evidence="13" id="KW-1185">Reference proteome</keyword>